<organism evidence="2 3">
    <name type="scientific">Propionibacterium acidifaciens F0233</name>
    <dbReference type="NCBI Taxonomy" id="553198"/>
    <lineage>
        <taxon>Bacteria</taxon>
        <taxon>Bacillati</taxon>
        <taxon>Actinomycetota</taxon>
        <taxon>Actinomycetes</taxon>
        <taxon>Propionibacteriales</taxon>
        <taxon>Propionibacteriaceae</taxon>
        <taxon>Propionibacterium</taxon>
    </lineage>
</organism>
<feature type="compositionally biased region" description="Basic and acidic residues" evidence="1">
    <location>
        <begin position="1"/>
        <end position="12"/>
    </location>
</feature>
<dbReference type="Proteomes" id="UP000017052">
    <property type="component" value="Unassembled WGS sequence"/>
</dbReference>
<protein>
    <submittedName>
        <fullName evidence="2">Uncharacterized protein</fullName>
    </submittedName>
</protein>
<gene>
    <name evidence="2" type="ORF">HMPREF0682_2493</name>
</gene>
<dbReference type="EMBL" id="ACVN02000303">
    <property type="protein sequence ID" value="ERK50543.1"/>
    <property type="molecule type" value="Genomic_DNA"/>
</dbReference>
<dbReference type="AlphaFoldDB" id="U2RAC4"/>
<keyword evidence="3" id="KW-1185">Reference proteome</keyword>
<feature type="compositionally biased region" description="Basic and acidic residues" evidence="1">
    <location>
        <begin position="52"/>
        <end position="61"/>
    </location>
</feature>
<accession>U2RAC4</accession>
<evidence type="ECO:0000256" key="1">
    <source>
        <dbReference type="SAM" id="MobiDB-lite"/>
    </source>
</evidence>
<feature type="region of interest" description="Disordered" evidence="1">
    <location>
        <begin position="1"/>
        <end position="78"/>
    </location>
</feature>
<sequence length="78" mass="9071">MEPGHEDREYRPPDAPSPSSIVMPQWSPVMKTGNTQRDRQRHGRSTRASMEPGHEDREYHDHPHHHRADRRGLNGARS</sequence>
<proteinExistence type="predicted"/>
<evidence type="ECO:0000313" key="3">
    <source>
        <dbReference type="Proteomes" id="UP000017052"/>
    </source>
</evidence>
<evidence type="ECO:0000313" key="2">
    <source>
        <dbReference type="EMBL" id="ERK50543.1"/>
    </source>
</evidence>
<name>U2RAC4_9ACTN</name>
<reference evidence="2" key="1">
    <citation type="submission" date="2013-08" db="EMBL/GenBank/DDBJ databases">
        <authorList>
            <person name="Durkin A.S."/>
            <person name="Haft D.R."/>
            <person name="McCorrison J."/>
            <person name="Torralba M."/>
            <person name="Gillis M."/>
            <person name="Haft D.H."/>
            <person name="Methe B."/>
            <person name="Sutton G."/>
            <person name="Nelson K.E."/>
        </authorList>
    </citation>
    <scope>NUCLEOTIDE SEQUENCE [LARGE SCALE GENOMIC DNA]</scope>
    <source>
        <strain evidence="2">F0233</strain>
    </source>
</reference>
<comment type="caution">
    <text evidence="2">The sequence shown here is derived from an EMBL/GenBank/DDBJ whole genome shotgun (WGS) entry which is preliminary data.</text>
</comment>